<dbReference type="RefSeq" id="XP_075108716.1">
    <property type="nucleotide sequence ID" value="XM_075252615.1"/>
</dbReference>
<accession>A0AC58UGW4</accession>
<dbReference type="Proteomes" id="UP000790787">
    <property type="component" value="Chromosome 4"/>
</dbReference>
<evidence type="ECO:0000313" key="1">
    <source>
        <dbReference type="Proteomes" id="UP000790787"/>
    </source>
</evidence>
<name>A0AC58UGW4_TOBAC</name>
<sequence>MILRVDNEEAVLEPRAFKEDALEKALTLFNHLELEEEVEEMLHILDASCEYIRERTQFEPLDRPIVPPPKPSVEEAPKLELKPLPSYLHYAYLGNSNTLPVIISSHLSELQEEKLLRVLREHKHAIGWTMSDIKGISPAFYVHKILMEEAHKPSAEHQRRLNPIMKKVIRKEVIKLLDAGIVFPISDSKWVSHVQCVPKKGGMTVVVNEQNKLIPTRIVTGWRICIDYRKFNNATRKDHFPLPFIDQMLDRCEETNVVLNWEMYRFMVHEGIALGHKVSKDGLEVDKAKVEAIEKLLEKDMSFKFDDACLKAFEELKKKLVSAPIIVAPDWSEPFELVCDANDGLNYLASGEMPPDLEPYAKKKFLRDVRSYVWDEPFLFKSCIDQLMRRCVPESEINVILHECHASPYGGHHAGDKTSAKVLQSGFYWPRVFKDAIARYYETITKKHEMPLHGIMEAKILDVWGIDFMSLFPSSKGCKYILVAVDYVSKWMEAIALPTNDVKTSGQVEVSNREIKQILEKTVSASRKDWDAKLDDALWAYRTAYKTPIGTSPYKMVYGKAFHLPVDLEHKAYWAIKKLNFDVDLAGKKRLMQLNELDEFRLHAYENAKLYKEKTKR</sequence>
<organism evidence="1 2">
    <name type="scientific">Nicotiana tabacum</name>
    <name type="common">Common tobacco</name>
    <dbReference type="NCBI Taxonomy" id="4097"/>
    <lineage>
        <taxon>Eukaryota</taxon>
        <taxon>Viridiplantae</taxon>
        <taxon>Streptophyta</taxon>
        <taxon>Embryophyta</taxon>
        <taxon>Tracheophyta</taxon>
        <taxon>Spermatophyta</taxon>
        <taxon>Magnoliopsida</taxon>
        <taxon>eudicotyledons</taxon>
        <taxon>Gunneridae</taxon>
        <taxon>Pentapetalae</taxon>
        <taxon>asterids</taxon>
        <taxon>lamiids</taxon>
        <taxon>Solanales</taxon>
        <taxon>Solanaceae</taxon>
        <taxon>Nicotianoideae</taxon>
        <taxon>Nicotianeae</taxon>
        <taxon>Nicotiana</taxon>
    </lineage>
</organism>
<reference evidence="1" key="1">
    <citation type="journal article" date="2014" name="Nat. Commun.">
        <title>The tobacco genome sequence and its comparison with those of tomato and potato.</title>
        <authorList>
            <person name="Sierro N."/>
            <person name="Battey J.N."/>
            <person name="Ouadi S."/>
            <person name="Bakaher N."/>
            <person name="Bovet L."/>
            <person name="Willig A."/>
            <person name="Goepfert S."/>
            <person name="Peitsch M.C."/>
            <person name="Ivanov N.V."/>
        </authorList>
    </citation>
    <scope>NUCLEOTIDE SEQUENCE [LARGE SCALE GENOMIC DNA]</scope>
</reference>
<proteinExistence type="predicted"/>
<gene>
    <name evidence="2" type="primary">LOC142180397</name>
</gene>
<reference evidence="2" key="2">
    <citation type="submission" date="2025-08" db="UniProtKB">
        <authorList>
            <consortium name="RefSeq"/>
        </authorList>
    </citation>
    <scope>IDENTIFICATION</scope>
    <source>
        <tissue evidence="2">Leaf</tissue>
    </source>
</reference>
<evidence type="ECO:0000313" key="2">
    <source>
        <dbReference type="RefSeq" id="XP_075108716.1"/>
    </source>
</evidence>
<protein>
    <submittedName>
        <fullName evidence="2">Uncharacterized protein LOC142180397</fullName>
    </submittedName>
</protein>
<keyword evidence="1" id="KW-1185">Reference proteome</keyword>